<feature type="domain" description="Major facilitator superfamily (MFS) profile" evidence="9">
    <location>
        <begin position="8"/>
        <end position="414"/>
    </location>
</feature>
<dbReference type="GO" id="GO:0015293">
    <property type="term" value="F:symporter activity"/>
    <property type="evidence" value="ECO:0007669"/>
    <property type="project" value="UniProtKB-KW"/>
</dbReference>
<keyword evidence="6 8" id="KW-1133">Transmembrane helix</keyword>
<keyword evidence="7 8" id="KW-0472">Membrane</keyword>
<feature type="transmembrane region" description="Helical" evidence="8">
    <location>
        <begin position="178"/>
        <end position="196"/>
    </location>
</feature>
<accession>A0A0C1MUU1</accession>
<sequence>MVMKKRKVVSSALVGNIVEYYDFGIYAVFVPKIAALFFPAADKSIQILLTLSVFAVGFLMRPIGGMIFGHIGDIFGRKLALTISIVLMAVCTMAIGLLPGYETIGILAPILLVLIRLVQGICVGGESAGSAIFILEHLEGYKPGFVGSIVMASNMMGTLLANFVGILIVSFFGDSDFAWRYGFLFGGLMGLTGLYMRYNVSETPVFQARKDENLTVKSPLLEAINKSWRRLLVVCFLGGVTAALAYMIRGYFNVFFETDLKYDKLMTGYFTSFALFIMIVMMPFFGILADKVGYRKFLYITCYVIIIGVVPIFMMITDPSHSILKVFFAIFLFAMLASAICAPAYPYAISAFAPELRYSGVAVSWNIGIALFGGTTPAISKFLVNKFGVNAPALYIVVMCTCFIAISFLTRRDKH</sequence>
<protein>
    <submittedName>
        <fullName evidence="10">Proline/betaine transporter</fullName>
    </submittedName>
</protein>
<gene>
    <name evidence="10" type="ORF">NF27_CG00520</name>
</gene>
<evidence type="ECO:0000256" key="6">
    <source>
        <dbReference type="ARBA" id="ARBA00022989"/>
    </source>
</evidence>
<dbReference type="EMBL" id="JSWE01000058">
    <property type="protein sequence ID" value="KIE05872.1"/>
    <property type="molecule type" value="Genomic_DNA"/>
</dbReference>
<evidence type="ECO:0000313" key="10">
    <source>
        <dbReference type="EMBL" id="KIE05872.1"/>
    </source>
</evidence>
<feature type="transmembrane region" description="Helical" evidence="8">
    <location>
        <begin position="323"/>
        <end position="348"/>
    </location>
</feature>
<keyword evidence="11" id="KW-1185">Reference proteome</keyword>
<comment type="caution">
    <text evidence="10">The sequence shown here is derived from an EMBL/GenBank/DDBJ whole genome shotgun (WGS) entry which is preliminary data.</text>
</comment>
<dbReference type="PANTHER" id="PTHR43528">
    <property type="entry name" value="ALPHA-KETOGLUTARATE PERMEASE"/>
    <property type="match status" value="1"/>
</dbReference>
<feature type="transmembrane region" description="Helical" evidence="8">
    <location>
        <begin position="360"/>
        <end position="380"/>
    </location>
</feature>
<feature type="transmembrane region" description="Helical" evidence="8">
    <location>
        <begin position="231"/>
        <end position="248"/>
    </location>
</feature>
<keyword evidence="3" id="KW-1003">Cell membrane</keyword>
<evidence type="ECO:0000259" key="9">
    <source>
        <dbReference type="PROSITE" id="PS50850"/>
    </source>
</evidence>
<dbReference type="InterPro" id="IPR011701">
    <property type="entry name" value="MFS"/>
</dbReference>
<feature type="transmembrane region" description="Helical" evidence="8">
    <location>
        <begin position="145"/>
        <end position="172"/>
    </location>
</feature>
<feature type="transmembrane region" description="Helical" evidence="8">
    <location>
        <begin position="392"/>
        <end position="410"/>
    </location>
</feature>
<dbReference type="STRING" id="86105.NF27_CG00520"/>
<feature type="transmembrane region" description="Helical" evidence="8">
    <location>
        <begin position="20"/>
        <end position="41"/>
    </location>
</feature>
<evidence type="ECO:0000256" key="4">
    <source>
        <dbReference type="ARBA" id="ARBA00022692"/>
    </source>
</evidence>
<dbReference type="Pfam" id="PF07690">
    <property type="entry name" value="MFS_1"/>
    <property type="match status" value="1"/>
</dbReference>
<feature type="transmembrane region" description="Helical" evidence="8">
    <location>
        <begin position="47"/>
        <end position="67"/>
    </location>
</feature>
<dbReference type="Gene3D" id="1.20.1250.20">
    <property type="entry name" value="MFS general substrate transporter like domains"/>
    <property type="match status" value="2"/>
</dbReference>
<dbReference type="PROSITE" id="PS50850">
    <property type="entry name" value="MFS"/>
    <property type="match status" value="1"/>
</dbReference>
<feature type="transmembrane region" description="Helical" evidence="8">
    <location>
        <begin position="79"/>
        <end position="98"/>
    </location>
</feature>
<feature type="transmembrane region" description="Helical" evidence="8">
    <location>
        <begin position="268"/>
        <end position="288"/>
    </location>
</feature>
<dbReference type="SUPFAM" id="SSF103473">
    <property type="entry name" value="MFS general substrate transporter"/>
    <property type="match status" value="1"/>
</dbReference>
<keyword evidence="2" id="KW-0813">Transport</keyword>
<keyword evidence="4 8" id="KW-0812">Transmembrane</keyword>
<evidence type="ECO:0000256" key="8">
    <source>
        <dbReference type="SAM" id="Phobius"/>
    </source>
</evidence>
<evidence type="ECO:0000256" key="5">
    <source>
        <dbReference type="ARBA" id="ARBA00022847"/>
    </source>
</evidence>
<feature type="transmembrane region" description="Helical" evidence="8">
    <location>
        <begin position="297"/>
        <end position="317"/>
    </location>
</feature>
<dbReference type="AlphaFoldDB" id="A0A0C1MUU1"/>
<dbReference type="GO" id="GO:0005886">
    <property type="term" value="C:plasma membrane"/>
    <property type="evidence" value="ECO:0007669"/>
    <property type="project" value="UniProtKB-SubCell"/>
</dbReference>
<evidence type="ECO:0000313" key="11">
    <source>
        <dbReference type="Proteomes" id="UP000031258"/>
    </source>
</evidence>
<proteinExistence type="predicted"/>
<evidence type="ECO:0000256" key="3">
    <source>
        <dbReference type="ARBA" id="ARBA00022475"/>
    </source>
</evidence>
<name>A0A0C1MUU1_9RICK</name>
<feature type="transmembrane region" description="Helical" evidence="8">
    <location>
        <begin position="104"/>
        <end position="124"/>
    </location>
</feature>
<evidence type="ECO:0000256" key="2">
    <source>
        <dbReference type="ARBA" id="ARBA00022448"/>
    </source>
</evidence>
<keyword evidence="5" id="KW-0769">Symport</keyword>
<evidence type="ECO:0000256" key="7">
    <source>
        <dbReference type="ARBA" id="ARBA00023136"/>
    </source>
</evidence>
<dbReference type="InterPro" id="IPR036259">
    <property type="entry name" value="MFS_trans_sf"/>
</dbReference>
<reference evidence="10 11" key="1">
    <citation type="submission" date="2014-11" db="EMBL/GenBank/DDBJ databases">
        <title>A Rickettsiales Symbiont of Amoebae With Ancient Features.</title>
        <authorList>
            <person name="Schulz F."/>
            <person name="Martijn J."/>
            <person name="Wascher F."/>
            <person name="Kostanjsek R."/>
            <person name="Ettema T.J."/>
            <person name="Horn M."/>
        </authorList>
    </citation>
    <scope>NUCLEOTIDE SEQUENCE [LARGE SCALE GENOMIC DNA]</scope>
    <source>
        <strain evidence="10 11">UWC36</strain>
    </source>
</reference>
<comment type="subcellular location">
    <subcellularLocation>
        <location evidence="1">Cell inner membrane</location>
        <topology evidence="1">Multi-pass membrane protein</topology>
    </subcellularLocation>
</comment>
<dbReference type="InterPro" id="IPR020846">
    <property type="entry name" value="MFS_dom"/>
</dbReference>
<dbReference type="Proteomes" id="UP000031258">
    <property type="component" value="Unassembled WGS sequence"/>
</dbReference>
<organism evidence="10 11">
    <name type="scientific">Candidatus Jidaibacter acanthamoebae</name>
    <dbReference type="NCBI Taxonomy" id="86105"/>
    <lineage>
        <taxon>Bacteria</taxon>
        <taxon>Pseudomonadati</taxon>
        <taxon>Pseudomonadota</taxon>
        <taxon>Alphaproteobacteria</taxon>
        <taxon>Rickettsiales</taxon>
        <taxon>Candidatus Midichloriaceae</taxon>
        <taxon>Candidatus Jidaibacter</taxon>
    </lineage>
</organism>
<dbReference type="InterPro" id="IPR051084">
    <property type="entry name" value="H+-coupled_symporters"/>
</dbReference>
<dbReference type="PANTHER" id="PTHR43528:SF1">
    <property type="entry name" value="ALPHA-KETOGLUTARATE PERMEASE"/>
    <property type="match status" value="1"/>
</dbReference>
<evidence type="ECO:0000256" key="1">
    <source>
        <dbReference type="ARBA" id="ARBA00004429"/>
    </source>
</evidence>